<protein>
    <recommendedName>
        <fullName evidence="7 18">Phosphatidate cytidylyltransferase</fullName>
        <ecNumber evidence="6 18">2.7.7.41</ecNumber>
    </recommendedName>
</protein>
<organism evidence="20 21">
    <name type="scientific">Celeribacter baekdonensis</name>
    <dbReference type="NCBI Taxonomy" id="875171"/>
    <lineage>
        <taxon>Bacteria</taxon>
        <taxon>Pseudomonadati</taxon>
        <taxon>Pseudomonadota</taxon>
        <taxon>Alphaproteobacteria</taxon>
        <taxon>Rhodobacterales</taxon>
        <taxon>Roseobacteraceae</taxon>
        <taxon>Celeribacter</taxon>
    </lineage>
</organism>
<comment type="catalytic activity">
    <reaction evidence="1 18">
        <text>a 1,2-diacyl-sn-glycero-3-phosphate + CTP + H(+) = a CDP-1,2-diacyl-sn-glycerol + diphosphate</text>
        <dbReference type="Rhea" id="RHEA:16229"/>
        <dbReference type="ChEBI" id="CHEBI:15378"/>
        <dbReference type="ChEBI" id="CHEBI:33019"/>
        <dbReference type="ChEBI" id="CHEBI:37563"/>
        <dbReference type="ChEBI" id="CHEBI:58332"/>
        <dbReference type="ChEBI" id="CHEBI:58608"/>
        <dbReference type="EC" id="2.7.7.41"/>
    </reaction>
</comment>
<dbReference type="InterPro" id="IPR000374">
    <property type="entry name" value="PC_trans"/>
</dbReference>
<evidence type="ECO:0000256" key="15">
    <source>
        <dbReference type="ARBA" id="ARBA00023136"/>
    </source>
</evidence>
<evidence type="ECO:0000256" key="16">
    <source>
        <dbReference type="ARBA" id="ARBA00023209"/>
    </source>
</evidence>
<evidence type="ECO:0000256" key="14">
    <source>
        <dbReference type="ARBA" id="ARBA00023098"/>
    </source>
</evidence>
<dbReference type="PANTHER" id="PTHR46382:SF1">
    <property type="entry name" value="PHOSPHATIDATE CYTIDYLYLTRANSFERASE"/>
    <property type="match status" value="1"/>
</dbReference>
<reference evidence="20 21" key="1">
    <citation type="submission" date="2016-10" db="EMBL/GenBank/DDBJ databases">
        <authorList>
            <person name="de Groot N.N."/>
        </authorList>
    </citation>
    <scope>NUCLEOTIDE SEQUENCE [LARGE SCALE GENOMIC DNA]</scope>
    <source>
        <strain evidence="20 21">DSM 27375</strain>
    </source>
</reference>
<dbReference type="GO" id="GO:0004605">
    <property type="term" value="F:phosphatidate cytidylyltransferase activity"/>
    <property type="evidence" value="ECO:0007669"/>
    <property type="project" value="UniProtKB-EC"/>
</dbReference>
<evidence type="ECO:0000256" key="9">
    <source>
        <dbReference type="ARBA" id="ARBA00022516"/>
    </source>
</evidence>
<dbReference type="UniPathway" id="UPA00557">
    <property type="reaction ID" value="UER00614"/>
</dbReference>
<evidence type="ECO:0000256" key="6">
    <source>
        <dbReference type="ARBA" id="ARBA00012487"/>
    </source>
</evidence>
<dbReference type="GO" id="GO:0005886">
    <property type="term" value="C:plasma membrane"/>
    <property type="evidence" value="ECO:0007669"/>
    <property type="project" value="UniProtKB-SubCell"/>
</dbReference>
<dbReference type="Proteomes" id="UP000182284">
    <property type="component" value="Unassembled WGS sequence"/>
</dbReference>
<keyword evidence="9" id="KW-0444">Lipid biosynthesis</keyword>
<evidence type="ECO:0000256" key="13">
    <source>
        <dbReference type="ARBA" id="ARBA00022989"/>
    </source>
</evidence>
<comment type="subcellular location">
    <subcellularLocation>
        <location evidence="2">Cell membrane</location>
        <topology evidence="2">Multi-pass membrane protein</topology>
    </subcellularLocation>
</comment>
<sequence>MTDRPTKSKSPLKSGPRFLTKGNWRDFRPRILSAIVMVALGLGAVFSGHDAFRALVVVAGVIGAWELLRMARHKGGQGGFAPGDVAALAGYFVILVFGCLGLLQLSSQGGRTVLLYIIGLVIVADSMGYLVGKTLGGPKFWPRVSPKKTWSGILGGWIGVGILAAYAHQFMPEGFVRYWFFITSSVILAFASQLGDILESGLKRRMGVKDSSNIIPGHGGVLDRFDALLALGALAFLLNLLFG</sequence>
<feature type="transmembrane region" description="Helical" evidence="19">
    <location>
        <begin position="88"/>
        <end position="107"/>
    </location>
</feature>
<keyword evidence="12 18" id="KW-0548">Nucleotidyltransferase</keyword>
<dbReference type="EC" id="2.7.7.41" evidence="6 18"/>
<feature type="transmembrane region" description="Helical" evidence="19">
    <location>
        <begin position="177"/>
        <end position="198"/>
    </location>
</feature>
<evidence type="ECO:0000256" key="19">
    <source>
        <dbReference type="SAM" id="Phobius"/>
    </source>
</evidence>
<dbReference type="PANTHER" id="PTHR46382">
    <property type="entry name" value="PHOSPHATIDATE CYTIDYLYLTRANSFERASE"/>
    <property type="match status" value="1"/>
</dbReference>
<feature type="transmembrane region" description="Helical" evidence="19">
    <location>
        <begin position="153"/>
        <end position="171"/>
    </location>
</feature>
<evidence type="ECO:0000313" key="21">
    <source>
        <dbReference type="Proteomes" id="UP000182284"/>
    </source>
</evidence>
<evidence type="ECO:0000256" key="5">
    <source>
        <dbReference type="ARBA" id="ARBA00010185"/>
    </source>
</evidence>
<keyword evidence="17" id="KW-1208">Phospholipid metabolism</keyword>
<evidence type="ECO:0000256" key="4">
    <source>
        <dbReference type="ARBA" id="ARBA00005189"/>
    </source>
</evidence>
<feature type="transmembrane region" description="Helical" evidence="19">
    <location>
        <begin position="27"/>
        <end position="45"/>
    </location>
</feature>
<keyword evidence="10 18" id="KW-0808">Transferase</keyword>
<evidence type="ECO:0000256" key="8">
    <source>
        <dbReference type="ARBA" id="ARBA00022475"/>
    </source>
</evidence>
<dbReference type="Pfam" id="PF01148">
    <property type="entry name" value="CTP_transf_1"/>
    <property type="match status" value="1"/>
</dbReference>
<feature type="transmembrane region" description="Helical" evidence="19">
    <location>
        <begin position="225"/>
        <end position="242"/>
    </location>
</feature>
<keyword evidence="13 19" id="KW-1133">Transmembrane helix</keyword>
<dbReference type="AlphaFoldDB" id="A0A1G7FMV8"/>
<comment type="similarity">
    <text evidence="5 18">Belongs to the CDS family.</text>
</comment>
<evidence type="ECO:0000256" key="1">
    <source>
        <dbReference type="ARBA" id="ARBA00001698"/>
    </source>
</evidence>
<comment type="pathway">
    <text evidence="4">Lipid metabolism.</text>
</comment>
<name>A0A1G7FMV8_9RHOB</name>
<dbReference type="PROSITE" id="PS01315">
    <property type="entry name" value="CDS"/>
    <property type="match status" value="1"/>
</dbReference>
<evidence type="ECO:0000256" key="3">
    <source>
        <dbReference type="ARBA" id="ARBA00005119"/>
    </source>
</evidence>
<evidence type="ECO:0000256" key="10">
    <source>
        <dbReference type="ARBA" id="ARBA00022679"/>
    </source>
</evidence>
<evidence type="ECO:0000256" key="17">
    <source>
        <dbReference type="ARBA" id="ARBA00023264"/>
    </source>
</evidence>
<evidence type="ECO:0000313" key="20">
    <source>
        <dbReference type="EMBL" id="SDE77138.1"/>
    </source>
</evidence>
<keyword evidence="14" id="KW-0443">Lipid metabolism</keyword>
<dbReference type="EMBL" id="FNBL01000001">
    <property type="protein sequence ID" value="SDE77138.1"/>
    <property type="molecule type" value="Genomic_DNA"/>
</dbReference>
<keyword evidence="11 18" id="KW-0812">Transmembrane</keyword>
<evidence type="ECO:0000256" key="2">
    <source>
        <dbReference type="ARBA" id="ARBA00004651"/>
    </source>
</evidence>
<proteinExistence type="inferred from homology"/>
<accession>A0A1G7FMV8</accession>
<evidence type="ECO:0000256" key="11">
    <source>
        <dbReference type="ARBA" id="ARBA00022692"/>
    </source>
</evidence>
<keyword evidence="16" id="KW-0594">Phospholipid biosynthesis</keyword>
<comment type="pathway">
    <text evidence="3 18">Phospholipid metabolism; CDP-diacylglycerol biosynthesis; CDP-diacylglycerol from sn-glycerol 3-phosphate: step 3/3.</text>
</comment>
<dbReference type="GO" id="GO:0016024">
    <property type="term" value="P:CDP-diacylglycerol biosynthetic process"/>
    <property type="evidence" value="ECO:0007669"/>
    <property type="project" value="UniProtKB-UniPathway"/>
</dbReference>
<keyword evidence="15 19" id="KW-0472">Membrane</keyword>
<evidence type="ECO:0000256" key="18">
    <source>
        <dbReference type="RuleBase" id="RU003938"/>
    </source>
</evidence>
<gene>
    <name evidence="20" type="ORF">SAMN04488117_101157</name>
</gene>
<evidence type="ECO:0000256" key="7">
    <source>
        <dbReference type="ARBA" id="ARBA00019373"/>
    </source>
</evidence>
<feature type="transmembrane region" description="Helical" evidence="19">
    <location>
        <begin position="113"/>
        <end position="132"/>
    </location>
</feature>
<keyword evidence="8" id="KW-1003">Cell membrane</keyword>
<evidence type="ECO:0000256" key="12">
    <source>
        <dbReference type="ARBA" id="ARBA00022695"/>
    </source>
</evidence>